<reference evidence="2 3" key="1">
    <citation type="submission" date="2016-10" db="EMBL/GenBank/DDBJ databases">
        <authorList>
            <person name="de Groot N.N."/>
        </authorList>
    </citation>
    <scope>NUCLEOTIDE SEQUENCE [LARGE SCALE GENOMIC DNA]</scope>
    <source>
        <strain evidence="2 3">CGMCC 4.3491</strain>
    </source>
</reference>
<dbReference type="EMBL" id="FNPZ01000003">
    <property type="protein sequence ID" value="SDZ27345.1"/>
    <property type="molecule type" value="Genomic_DNA"/>
</dbReference>
<feature type="region of interest" description="Disordered" evidence="1">
    <location>
        <begin position="26"/>
        <end position="69"/>
    </location>
</feature>
<sequence length="69" mass="7611">MTDLRIVEHEQDDTVTYYVTTDLNPDDFPGAPSLGPFDTRAEAEQALKDWDQELLDDATPDDDAAPATA</sequence>
<dbReference type="RefSeq" id="WP_092555121.1">
    <property type="nucleotide sequence ID" value="NZ_FNPZ01000003.1"/>
</dbReference>
<dbReference type="AlphaFoldDB" id="A0A1H3RPQ9"/>
<dbReference type="Proteomes" id="UP000198891">
    <property type="component" value="Unassembled WGS sequence"/>
</dbReference>
<protein>
    <submittedName>
        <fullName evidence="2">Uncharacterized protein</fullName>
    </submittedName>
</protein>
<feature type="compositionally biased region" description="Basic and acidic residues" evidence="1">
    <location>
        <begin position="39"/>
        <end position="51"/>
    </location>
</feature>
<keyword evidence="3" id="KW-1185">Reference proteome</keyword>
<feature type="compositionally biased region" description="Acidic residues" evidence="1">
    <location>
        <begin position="52"/>
        <end position="69"/>
    </location>
</feature>
<accession>A0A1H3RPQ9</accession>
<proteinExistence type="predicted"/>
<name>A0A1H3RPQ9_9MICO</name>
<evidence type="ECO:0000313" key="3">
    <source>
        <dbReference type="Proteomes" id="UP000198891"/>
    </source>
</evidence>
<dbReference type="STRING" id="381665.SAMN05216554_2957"/>
<organism evidence="2 3">
    <name type="scientific">Herbiconiux ginsengi</name>
    <dbReference type="NCBI Taxonomy" id="381665"/>
    <lineage>
        <taxon>Bacteria</taxon>
        <taxon>Bacillati</taxon>
        <taxon>Actinomycetota</taxon>
        <taxon>Actinomycetes</taxon>
        <taxon>Micrococcales</taxon>
        <taxon>Microbacteriaceae</taxon>
        <taxon>Herbiconiux</taxon>
    </lineage>
</organism>
<gene>
    <name evidence="2" type="ORF">SAMN05216554_2957</name>
</gene>
<dbReference type="OrthoDB" id="5124831at2"/>
<evidence type="ECO:0000313" key="2">
    <source>
        <dbReference type="EMBL" id="SDZ27345.1"/>
    </source>
</evidence>
<evidence type="ECO:0000256" key="1">
    <source>
        <dbReference type="SAM" id="MobiDB-lite"/>
    </source>
</evidence>